<protein>
    <submittedName>
        <fullName evidence="15">Cytochrome b561</fullName>
    </submittedName>
</protein>
<proteinExistence type="inferred from homology"/>
<dbReference type="InterPro" id="IPR011577">
    <property type="entry name" value="Cyt_b561_bac/Ni-Hgenase"/>
</dbReference>
<evidence type="ECO:0000256" key="9">
    <source>
        <dbReference type="ARBA" id="ARBA00022989"/>
    </source>
</evidence>
<comment type="cofactor">
    <cofactor evidence="1">
        <name>heme b</name>
        <dbReference type="ChEBI" id="CHEBI:60344"/>
    </cofactor>
</comment>
<dbReference type="InterPro" id="IPR052168">
    <property type="entry name" value="Cytochrome_b561_oxidase"/>
</dbReference>
<evidence type="ECO:0000256" key="11">
    <source>
        <dbReference type="ARBA" id="ARBA00023136"/>
    </source>
</evidence>
<evidence type="ECO:0000256" key="7">
    <source>
        <dbReference type="ARBA" id="ARBA00022723"/>
    </source>
</evidence>
<dbReference type="GO" id="GO:0020037">
    <property type="term" value="F:heme binding"/>
    <property type="evidence" value="ECO:0007669"/>
    <property type="project" value="TreeGrafter"/>
</dbReference>
<keyword evidence="9 13" id="KW-1133">Transmembrane helix</keyword>
<dbReference type="Pfam" id="PF01292">
    <property type="entry name" value="Ni_hydr_CYTB"/>
    <property type="match status" value="1"/>
</dbReference>
<evidence type="ECO:0000256" key="13">
    <source>
        <dbReference type="SAM" id="Phobius"/>
    </source>
</evidence>
<evidence type="ECO:0000313" key="16">
    <source>
        <dbReference type="Proteomes" id="UP000319859"/>
    </source>
</evidence>
<dbReference type="GO" id="GO:0005886">
    <property type="term" value="C:plasma membrane"/>
    <property type="evidence" value="ECO:0007669"/>
    <property type="project" value="UniProtKB-SubCell"/>
</dbReference>
<keyword evidence="3" id="KW-0813">Transport</keyword>
<evidence type="ECO:0000256" key="6">
    <source>
        <dbReference type="ARBA" id="ARBA00022692"/>
    </source>
</evidence>
<dbReference type="Proteomes" id="UP000319859">
    <property type="component" value="Unassembled WGS sequence"/>
</dbReference>
<dbReference type="SUPFAM" id="SSF81342">
    <property type="entry name" value="Transmembrane di-heme cytochromes"/>
    <property type="match status" value="1"/>
</dbReference>
<evidence type="ECO:0000259" key="14">
    <source>
        <dbReference type="Pfam" id="PF01292"/>
    </source>
</evidence>
<organism evidence="15 16">
    <name type="scientific">Nitrospirillum amazonense</name>
    <dbReference type="NCBI Taxonomy" id="28077"/>
    <lineage>
        <taxon>Bacteria</taxon>
        <taxon>Pseudomonadati</taxon>
        <taxon>Pseudomonadota</taxon>
        <taxon>Alphaproteobacteria</taxon>
        <taxon>Rhodospirillales</taxon>
        <taxon>Azospirillaceae</taxon>
        <taxon>Nitrospirillum</taxon>
    </lineage>
</organism>
<reference evidence="15 16" key="1">
    <citation type="submission" date="2019-06" db="EMBL/GenBank/DDBJ databases">
        <title>Genomic Encyclopedia of Type Strains, Phase IV (KMG-V): Genome sequencing to study the core and pangenomes of soil and plant-associated prokaryotes.</title>
        <authorList>
            <person name="Whitman W."/>
        </authorList>
    </citation>
    <scope>NUCLEOTIDE SEQUENCE [LARGE SCALE GENOMIC DNA]</scope>
    <source>
        <strain evidence="15 16">BR 11880</strain>
    </source>
</reference>
<accession>A0A560FK52</accession>
<evidence type="ECO:0000256" key="1">
    <source>
        <dbReference type="ARBA" id="ARBA00001970"/>
    </source>
</evidence>
<keyword evidence="5" id="KW-0349">Heme</keyword>
<comment type="similarity">
    <text evidence="12">Belongs to the cytochrome b561 family.</text>
</comment>
<sequence length="185" mass="20253">MTHTASQPEYGGAMKGFHWLVVALLVVQYALGWTMPELRRGMPPEGLVNLHLSFGVAIGALMALRLAWRILTTQPPADPSLPRWQHKAAAAVHGLLYLLVFILVLTGWADASRRGWAVTLFGVLDLPALVAMGSAVGRALGEVHETLVTVLLIVVGAHLAAVAVHVLLWRDRIMDRMTPRLRHRS</sequence>
<feature type="transmembrane region" description="Helical" evidence="13">
    <location>
        <begin position="88"/>
        <end position="109"/>
    </location>
</feature>
<evidence type="ECO:0000256" key="12">
    <source>
        <dbReference type="ARBA" id="ARBA00037975"/>
    </source>
</evidence>
<feature type="transmembrane region" description="Helical" evidence="13">
    <location>
        <begin position="148"/>
        <end position="169"/>
    </location>
</feature>
<feature type="domain" description="Cytochrome b561 bacterial/Ni-hydrogenase" evidence="14">
    <location>
        <begin position="10"/>
        <end position="179"/>
    </location>
</feature>
<dbReference type="PANTHER" id="PTHR30529:SF1">
    <property type="entry name" value="CYTOCHROME B561 HOMOLOG 2"/>
    <property type="match status" value="1"/>
</dbReference>
<evidence type="ECO:0000256" key="3">
    <source>
        <dbReference type="ARBA" id="ARBA00022448"/>
    </source>
</evidence>
<comment type="caution">
    <text evidence="15">The sequence shown here is derived from an EMBL/GenBank/DDBJ whole genome shotgun (WGS) entry which is preliminary data.</text>
</comment>
<evidence type="ECO:0000256" key="8">
    <source>
        <dbReference type="ARBA" id="ARBA00022982"/>
    </source>
</evidence>
<evidence type="ECO:0000256" key="2">
    <source>
        <dbReference type="ARBA" id="ARBA00004651"/>
    </source>
</evidence>
<name>A0A560FK52_9PROT</name>
<dbReference type="AlphaFoldDB" id="A0A560FK52"/>
<dbReference type="GO" id="GO:0009055">
    <property type="term" value="F:electron transfer activity"/>
    <property type="evidence" value="ECO:0007669"/>
    <property type="project" value="InterPro"/>
</dbReference>
<keyword evidence="8" id="KW-0249">Electron transport</keyword>
<keyword evidence="6 13" id="KW-0812">Transmembrane</keyword>
<feature type="transmembrane region" description="Helical" evidence="13">
    <location>
        <begin position="16"/>
        <end position="35"/>
    </location>
</feature>
<dbReference type="GO" id="GO:0046872">
    <property type="term" value="F:metal ion binding"/>
    <property type="evidence" value="ECO:0007669"/>
    <property type="project" value="UniProtKB-KW"/>
</dbReference>
<evidence type="ECO:0000256" key="5">
    <source>
        <dbReference type="ARBA" id="ARBA00022617"/>
    </source>
</evidence>
<dbReference type="InterPro" id="IPR016174">
    <property type="entry name" value="Di-haem_cyt_TM"/>
</dbReference>
<dbReference type="OrthoDB" id="1247465at2"/>
<evidence type="ECO:0000313" key="15">
    <source>
        <dbReference type="EMBL" id="TWB21992.1"/>
    </source>
</evidence>
<evidence type="ECO:0000256" key="10">
    <source>
        <dbReference type="ARBA" id="ARBA00023004"/>
    </source>
</evidence>
<evidence type="ECO:0000256" key="4">
    <source>
        <dbReference type="ARBA" id="ARBA00022475"/>
    </source>
</evidence>
<dbReference type="RefSeq" id="WP_145749640.1">
    <property type="nucleotide sequence ID" value="NZ_VITN01000004.1"/>
</dbReference>
<feature type="transmembrane region" description="Helical" evidence="13">
    <location>
        <begin position="116"/>
        <end position="136"/>
    </location>
</feature>
<keyword evidence="4" id="KW-1003">Cell membrane</keyword>
<dbReference type="EMBL" id="VITN01000004">
    <property type="protein sequence ID" value="TWB21992.1"/>
    <property type="molecule type" value="Genomic_DNA"/>
</dbReference>
<comment type="subcellular location">
    <subcellularLocation>
        <location evidence="2">Cell membrane</location>
        <topology evidence="2">Multi-pass membrane protein</topology>
    </subcellularLocation>
</comment>
<gene>
    <name evidence="15" type="ORF">FBZ89_104240</name>
</gene>
<dbReference type="PANTHER" id="PTHR30529">
    <property type="entry name" value="CYTOCHROME B561"/>
    <property type="match status" value="1"/>
</dbReference>
<feature type="transmembrane region" description="Helical" evidence="13">
    <location>
        <begin position="47"/>
        <end position="68"/>
    </location>
</feature>
<keyword evidence="7" id="KW-0479">Metal-binding</keyword>
<dbReference type="GO" id="GO:0022904">
    <property type="term" value="P:respiratory electron transport chain"/>
    <property type="evidence" value="ECO:0007669"/>
    <property type="project" value="InterPro"/>
</dbReference>
<keyword evidence="10" id="KW-0408">Iron</keyword>
<keyword evidence="11 13" id="KW-0472">Membrane</keyword>